<feature type="region of interest" description="Disordered" evidence="5">
    <location>
        <begin position="1072"/>
        <end position="1109"/>
    </location>
</feature>
<dbReference type="GO" id="GO:0005813">
    <property type="term" value="C:centrosome"/>
    <property type="evidence" value="ECO:0007669"/>
    <property type="project" value="UniProtKB-SubCell"/>
</dbReference>
<sequence>PIATTPPHRCWKEESLSQSSSETQASATSGISLGEAIRQRTAINQEIESWYQLPPEVDASRLTAASETKLGLTCDRNDLTEFPTLEEGVLSAAETSRRQYPGDKSHGLLLDIQDSQFSPCLPLLTYSTQGRRFSDETLLQQSEMDFIPLRGVPDVSGASEEHSKPLHVEEAACLADAGGSSDTPGDCFTLSQHPLSFRHGEPCDASFSGGLSQQASCFSGHLLVDKEANEDCKNDANGKTPIPQTGDNLASSTSKAMLIQQSRLNKTEGYLAKQTCSTSAKDGCFSCDNNVIAPGFELAQKEKGLTRHDEFSSSENSSCKTALTKNSEKCEREMQMEQETMAKTESEECVRHLEKLEKDKNISGLDFSNKLSDDLRKDSCKTSDVQDTFSAKTSEIARESEEHGADLNDFGSVKFVAVTNEPQGSLNPGFLDDHQRQASPAVRFEKEELVPVVTSTSDCTPKQLVMTDMEAPSSRGENALVEAEPGVRRDELTISDFFIERGHKLRDISPTFNFLIGDGSFFGHLARPSYQSTPGIFANKTEGEPSARVIKSDIQASPLCLNEENSGNLSTSTPTSVEKEHSLQCAQKENDKRFESLKLKYPHTGRIQSLPSLSFMEKVGTWNMSQSDKISDELAPSHPSGISPRKKAHSAITSSLNNIWSTQNSSRNPKNYLAAASGETHSLENLHCHKKNLEHVHPLTRSQSDNSVNVSGRDTSLTDVVQPAISTEVMQPLEETNSVLRVSENRLGGSTIHKVTTEIVLGPADKDAESDSTGQSSDPNGFISSERVAQLLREGRNSPTDDQKNCDGLENQQLPHNLDIPTRHVSTDNLGDISQDSLNLPASSGESSQGGSGSAVSGHFFTSAEDDNFIPFATACLGTPEKEEFNIEERIPIYLRNLGIDQSPGTILTPFVPRGPIREVEFSPSELRTLKDSTDTLARTQQPQGEFPAAVEVTQTSLTSGTSTVSISIPMNSAVGSDILSPSELSPNFSRSSGDKPVSPCHQVEITAPLSTHQEAEHSAVSKIAEPDQHLQTVSPDCHSDRESPMLAAKRVQDLLVKNELKAVSSSSQRWTASSLAGVKGEMDVERGSQTSSTGSERDKGQERDSQIGPGALQEICKLLAEVIAGSWCDPVLSSASSRETGESSPALIKKEDGPKDSALEKDSVLWLQKILSQGETMTQRSMQEEGLVIKPLDSHKGNLRWRSSSDVNLHRSEEMIKEMAKEFRMGRSAGRSEPEGCSSVTTDRNQPGVVAVAQSNASSKLSTERTSELGNPSLSEPLGSAANVPGSFQSLLSKAGVAGSKAGGMQESDGSSSGDSLAARVKSLLRNLPSVPLDNITDVAGGFQSMLSKASTAGNKAGGMQESDGSSSGDSLAARVKSLLRNPPSVPLDNITDVAGGFQSIVLSKASVAGSKAGGMQESDCSSSGDSLAARVKSLLRSGSPATQVLSMDEEERKARAWVKLKLASRSQESVSDLNEEDRQRIEEIKAELLLSAKKSGLAKGARSCSLEAASGYGRNQEQDVDYFKALSDKRCHADSQTQASRTKELLESSLQQVVPLYRANPPDRCLLKDTPFKSPSAVQMPVCSQHQPVASSHSAGIVGLHSPVQKERDRCVLRSAAASDVQTEVHLPAQKKLSFPKCSEETSKQITSITFSSRKRFQSPLTSMALSGSLNGDVLDGLMPLEVGSASAEEQSHGKQHWERSKACPPSSPVLSGSQSNEMAFAADRASFHHVSAGSDRAGAYREADCLSEQDSVGIRADERQTLSAKNPDILSEDVTELGRRGARILGLDSAARFSRGMSGLCEPPSVTSDQQEESSPPGHIQVCESLEGSRPAVQTDLLKGHVKLLEEEQRPSDAVPLVQKEAPGEQIGVSRHSPPDEVLSTISVSPSPIKKALSCVRITLSPKCNNSEPHRDLDAANEMRLGDKPEVNTLPVPLKTPQALLEAVSELPTAALIAEDQRGSSFPMPVSSAGRCLVLSSVPSTAAQELPPQGSESLQAVGSGGCDLKNICNSVAPAETGKSTSDATTQITTESPEKTTFSAEIYVNSQDGENITHQSSLQKTREFPPNKTAALNKISSFPRQGDQPLLLPYKPSGSAGMYYVPYVRAGSKISPVGSEMSVKSSHSGSNDALPARFPANVLGLRDDNPPDSTAIKHKEGSYSKRAKPKLAWAEEQMIPMEAAPGKHTDHLKSVKTTHSVFKSAQFYLHHPMSMRESSFQSNSEPSEDGSGVGRARPVSSAVFQNWKNAHRRKRVFSARHKNDGENEFFPLAAEADYSKNEDLNVGTSPESEMSRKELPQHGRRDSEQKAAKSYPLAFSQTTCLHDNVEKDLLLRQRTHSTGSLDDLWVKFLERQKRYQHHDFRGNGELSLVERLDRLARVLQNPIKHTLIPARSGKNVFERKYKIREQKKVRLPEKSTSESTSEPHAACVEERPFINHDENSFVELRKSRSGEKMICHMHKILEHQQYLETSSDTSSESRLSKDHCTTISSTISESDGVTQTELETVTQTEVSSSISTIDTARLIRAFGHERVQVSPRLSQLYCTIDHQKSRSEKWDKGSSRAVGVEYPKVTAEKHRKRKETQKAIRVSLDSTSSSSSSWGPSSALSNKRRTRMLNKGIQAGDLEIVNSATKKNTRDVGVTFPTPRPSQPTQRPRKPWHCVDGIFGESAGMVTDHQAAGSKGISWFVQAEDLKSESRKENFSNSCPGPSWFEPLTNTKPWREPLREKNWQEQQHSTVTQPAIPERDAETRAFRPLVQLTLQEALAVHRPDFISRSGERVKHLKLVMEERRIQSVLQSEREELFNPPEKRKGYRNASHMLSDRGYLVKEKRKTIPKSEMVQRSKRIYEQLPEVQKKREEEKRKLEYNSYRLKAQLYKMVGVLVKCLYWN</sequence>
<feature type="compositionally biased region" description="Basic and acidic residues" evidence="5">
    <location>
        <begin position="2291"/>
        <end position="2309"/>
    </location>
</feature>
<dbReference type="Proteomes" id="UP000525565">
    <property type="component" value="Unassembled WGS sequence"/>
</dbReference>
<evidence type="ECO:0000313" key="7">
    <source>
        <dbReference type="EMBL" id="NWZ25124.1"/>
    </source>
</evidence>
<dbReference type="GO" id="GO:0008017">
    <property type="term" value="F:microtubule binding"/>
    <property type="evidence" value="ECO:0007669"/>
    <property type="project" value="TreeGrafter"/>
</dbReference>
<reference evidence="7 8" key="1">
    <citation type="submission" date="2019-09" db="EMBL/GenBank/DDBJ databases">
        <title>Bird 10,000 Genomes (B10K) Project - Family phase.</title>
        <authorList>
            <person name="Zhang G."/>
        </authorList>
    </citation>
    <scope>NUCLEOTIDE SEQUENCE [LARGE SCALE GENOMIC DNA]</scope>
    <source>
        <strain evidence="7">OUT-0051</strain>
        <tissue evidence="7">Kidney</tissue>
    </source>
</reference>
<feature type="region of interest" description="Disordered" evidence="5">
    <location>
        <begin position="2636"/>
        <end position="2658"/>
    </location>
</feature>
<feature type="region of interest" description="Disordered" evidence="5">
    <location>
        <begin position="1"/>
        <end position="33"/>
    </location>
</feature>
<feature type="compositionally biased region" description="Polar residues" evidence="5">
    <location>
        <begin position="827"/>
        <end position="842"/>
    </location>
</feature>
<feature type="compositionally biased region" description="Low complexity" evidence="5">
    <location>
        <begin position="2589"/>
        <end position="2607"/>
    </location>
</feature>
<feature type="region of interest" description="Disordered" evidence="5">
    <location>
        <begin position="762"/>
        <end position="783"/>
    </location>
</feature>
<dbReference type="GO" id="GO:0005829">
    <property type="term" value="C:cytosol"/>
    <property type="evidence" value="ECO:0007669"/>
    <property type="project" value="TreeGrafter"/>
</dbReference>
<feature type="region of interest" description="Disordered" evidence="5">
    <location>
        <begin position="1227"/>
        <end position="1283"/>
    </location>
</feature>
<feature type="region of interest" description="Disordered" evidence="5">
    <location>
        <begin position="795"/>
        <end position="856"/>
    </location>
</feature>
<keyword evidence="4" id="KW-0175">Coiled coil</keyword>
<feature type="compositionally biased region" description="Low complexity" evidence="5">
    <location>
        <begin position="1134"/>
        <end position="1145"/>
    </location>
</feature>
<comment type="subcellular location">
    <subcellularLocation>
        <location evidence="1">Cytoplasm</location>
        <location evidence="1">Cytoskeleton</location>
        <location evidence="1">Microtubule organizing center</location>
        <location evidence="1">Centrosome</location>
    </subcellularLocation>
</comment>
<feature type="region of interest" description="Disordered" evidence="5">
    <location>
        <begin position="1011"/>
        <end position="1043"/>
    </location>
</feature>
<comment type="caution">
    <text evidence="7">The sequence shown here is derived from an EMBL/GenBank/DDBJ whole genome shotgun (WGS) entry which is preliminary data.</text>
</comment>
<keyword evidence="3" id="KW-0206">Cytoskeleton</keyword>
<evidence type="ECO:0000256" key="1">
    <source>
        <dbReference type="ARBA" id="ARBA00004300"/>
    </source>
</evidence>
<evidence type="ECO:0000256" key="3">
    <source>
        <dbReference type="ARBA" id="ARBA00023212"/>
    </source>
</evidence>
<feature type="region of interest" description="Disordered" evidence="5">
    <location>
        <begin position="2214"/>
        <end position="2234"/>
    </location>
</feature>
<accession>A0A7K7L2I4</accession>
<feature type="region of interest" description="Disordered" evidence="5">
    <location>
        <begin position="2698"/>
        <end position="2717"/>
    </location>
</feature>
<feature type="compositionally biased region" description="Basic and acidic residues" evidence="5">
    <location>
        <begin position="1014"/>
        <end position="1029"/>
    </location>
</feature>
<feature type="compositionally biased region" description="Basic and acidic residues" evidence="5">
    <location>
        <begin position="795"/>
        <end position="807"/>
    </location>
</feature>
<feature type="domain" description="ALMS motif" evidence="6">
    <location>
        <begin position="2756"/>
        <end position="2876"/>
    </location>
</feature>
<proteinExistence type="predicted"/>
<feature type="region of interest" description="Disordered" evidence="5">
    <location>
        <begin position="1690"/>
        <end position="1716"/>
    </location>
</feature>
<feature type="region of interest" description="Disordered" evidence="5">
    <location>
        <begin position="1134"/>
        <end position="1156"/>
    </location>
</feature>
<dbReference type="PANTHER" id="PTHR21553">
    <property type="entry name" value="ALMS1-RELATED"/>
    <property type="match status" value="1"/>
</dbReference>
<name>A0A7K7L2I4_9AVES</name>
<feature type="coiled-coil region" evidence="4">
    <location>
        <begin position="320"/>
        <end position="347"/>
    </location>
</feature>
<dbReference type="EMBL" id="VZSO01000149">
    <property type="protein sequence ID" value="NWZ25124.1"/>
    <property type="molecule type" value="Genomic_DNA"/>
</dbReference>
<dbReference type="InterPro" id="IPR029299">
    <property type="entry name" value="ALMS_motif"/>
</dbReference>
<protein>
    <submittedName>
        <fullName evidence="7">ALMS1 protein</fullName>
    </submittedName>
</protein>
<feature type="compositionally biased region" description="Polar residues" evidence="5">
    <location>
        <begin position="771"/>
        <end position="783"/>
    </location>
</feature>
<feature type="compositionally biased region" description="Polar residues" evidence="5">
    <location>
        <begin position="2214"/>
        <end position="2223"/>
    </location>
</feature>
<dbReference type="GO" id="GO:0005814">
    <property type="term" value="C:centriole"/>
    <property type="evidence" value="ECO:0007669"/>
    <property type="project" value="TreeGrafter"/>
</dbReference>
<feature type="compositionally biased region" description="Polar residues" evidence="5">
    <location>
        <begin position="563"/>
        <end position="576"/>
    </location>
</feature>
<dbReference type="Pfam" id="PF15309">
    <property type="entry name" value="ALMS_motif"/>
    <property type="match status" value="1"/>
</dbReference>
<evidence type="ECO:0000259" key="6">
    <source>
        <dbReference type="Pfam" id="PF15309"/>
    </source>
</evidence>
<dbReference type="GO" id="GO:0046599">
    <property type="term" value="P:regulation of centriole replication"/>
    <property type="evidence" value="ECO:0007669"/>
    <property type="project" value="TreeGrafter"/>
</dbReference>
<feature type="non-terminal residue" evidence="7">
    <location>
        <position position="2888"/>
    </location>
</feature>
<feature type="region of interest" description="Disordered" evidence="5">
    <location>
        <begin position="561"/>
        <end position="585"/>
    </location>
</feature>
<evidence type="ECO:0000256" key="4">
    <source>
        <dbReference type="SAM" id="Coils"/>
    </source>
</evidence>
<organism evidence="7 8">
    <name type="scientific">Asarcornis scutulata</name>
    <dbReference type="NCBI Taxonomy" id="75869"/>
    <lineage>
        <taxon>Eukaryota</taxon>
        <taxon>Metazoa</taxon>
        <taxon>Chordata</taxon>
        <taxon>Craniata</taxon>
        <taxon>Vertebrata</taxon>
        <taxon>Euteleostomi</taxon>
        <taxon>Archelosauria</taxon>
        <taxon>Archosauria</taxon>
        <taxon>Dinosauria</taxon>
        <taxon>Saurischia</taxon>
        <taxon>Theropoda</taxon>
        <taxon>Coelurosauria</taxon>
        <taxon>Aves</taxon>
        <taxon>Neognathae</taxon>
        <taxon>Galloanserae</taxon>
        <taxon>Anseriformes</taxon>
        <taxon>Anatidae</taxon>
        <taxon>Anatinae</taxon>
        <taxon>Asarcornis</taxon>
    </lineage>
</organism>
<feature type="region of interest" description="Disordered" evidence="5">
    <location>
        <begin position="2278"/>
        <end position="2310"/>
    </location>
</feature>
<evidence type="ECO:0000256" key="2">
    <source>
        <dbReference type="ARBA" id="ARBA00022490"/>
    </source>
</evidence>
<evidence type="ECO:0000313" key="8">
    <source>
        <dbReference type="Proteomes" id="UP000525565"/>
    </source>
</evidence>
<feature type="compositionally biased region" description="Low complexity" evidence="5">
    <location>
        <begin position="16"/>
        <end position="29"/>
    </location>
</feature>
<feature type="compositionally biased region" description="Basic and acidic residues" evidence="5">
    <location>
        <begin position="1692"/>
        <end position="1704"/>
    </location>
</feature>
<keyword evidence="8" id="KW-1185">Reference proteome</keyword>
<keyword evidence="2" id="KW-0963">Cytoplasm</keyword>
<evidence type="ECO:0000256" key="5">
    <source>
        <dbReference type="SAM" id="MobiDB-lite"/>
    </source>
</evidence>
<gene>
    <name evidence="7" type="primary">Alms1</name>
    <name evidence="7" type="ORF">ASASCU_R03532</name>
</gene>
<feature type="non-terminal residue" evidence="7">
    <location>
        <position position="1"/>
    </location>
</feature>
<feature type="region of interest" description="Disordered" evidence="5">
    <location>
        <begin position="2572"/>
        <end position="2610"/>
    </location>
</feature>
<feature type="compositionally biased region" description="Basic and acidic residues" evidence="5">
    <location>
        <begin position="1096"/>
        <end position="1106"/>
    </location>
</feature>
<dbReference type="PANTHER" id="PTHR21553:SF22">
    <property type="entry name" value="CENTROSOME-ASSOCIATED PROTEIN ALMS1"/>
    <property type="match status" value="1"/>
</dbReference>